<feature type="signal peptide" evidence="1">
    <location>
        <begin position="1"/>
        <end position="28"/>
    </location>
</feature>
<dbReference type="Gramene" id="TVU12500">
    <property type="protein sequence ID" value="TVU12500"/>
    <property type="gene ID" value="EJB05_46151"/>
</dbReference>
<evidence type="ECO:0000313" key="2">
    <source>
        <dbReference type="EMBL" id="TVU12500.1"/>
    </source>
</evidence>
<keyword evidence="3" id="KW-1185">Reference proteome</keyword>
<name>A0A5J9TME7_9POAL</name>
<dbReference type="AlphaFoldDB" id="A0A5J9TME7"/>
<dbReference type="Proteomes" id="UP000324897">
    <property type="component" value="Chromosome 3"/>
</dbReference>
<keyword evidence="1" id="KW-0732">Signal</keyword>
<evidence type="ECO:0000313" key="3">
    <source>
        <dbReference type="Proteomes" id="UP000324897"/>
    </source>
</evidence>
<evidence type="ECO:0008006" key="4">
    <source>
        <dbReference type="Google" id="ProtNLM"/>
    </source>
</evidence>
<reference evidence="2 3" key="1">
    <citation type="journal article" date="2019" name="Sci. Rep.">
        <title>A high-quality genome of Eragrostis curvula grass provides insights into Poaceae evolution and supports new strategies to enhance forage quality.</title>
        <authorList>
            <person name="Carballo J."/>
            <person name="Santos B.A.C.M."/>
            <person name="Zappacosta D."/>
            <person name="Garbus I."/>
            <person name="Selva J.P."/>
            <person name="Gallo C.A."/>
            <person name="Diaz A."/>
            <person name="Albertini E."/>
            <person name="Caccamo M."/>
            <person name="Echenique V."/>
        </authorList>
    </citation>
    <scope>NUCLEOTIDE SEQUENCE [LARGE SCALE GENOMIC DNA]</scope>
    <source>
        <strain evidence="3">cv. Victoria</strain>
        <tissue evidence="2">Leaf</tissue>
    </source>
</reference>
<proteinExistence type="predicted"/>
<accession>A0A5J9TME7</accession>
<evidence type="ECO:0000256" key="1">
    <source>
        <dbReference type="SAM" id="SignalP"/>
    </source>
</evidence>
<sequence>MTGRCSGGTVGLVTWFLFIVVLTSPALGGPQAPNVGAMLTNASTNAGAINSTALLSDGSKDCKLNFCKGGLCDDKPDRDPYPCYCCVPNVEIEVCYTTKNACRAHCGRVCKT</sequence>
<dbReference type="EMBL" id="RWGY01000039">
    <property type="protein sequence ID" value="TVU12500.1"/>
    <property type="molecule type" value="Genomic_DNA"/>
</dbReference>
<gene>
    <name evidence="2" type="ORF">EJB05_46151</name>
</gene>
<feature type="chain" id="PRO_5023893188" description="Bowman-Birk serine protease inhibitors family domain-containing protein" evidence="1">
    <location>
        <begin position="29"/>
        <end position="112"/>
    </location>
</feature>
<protein>
    <recommendedName>
        <fullName evidence="4">Bowman-Birk serine protease inhibitors family domain-containing protein</fullName>
    </recommendedName>
</protein>
<organism evidence="2 3">
    <name type="scientific">Eragrostis curvula</name>
    <name type="common">weeping love grass</name>
    <dbReference type="NCBI Taxonomy" id="38414"/>
    <lineage>
        <taxon>Eukaryota</taxon>
        <taxon>Viridiplantae</taxon>
        <taxon>Streptophyta</taxon>
        <taxon>Embryophyta</taxon>
        <taxon>Tracheophyta</taxon>
        <taxon>Spermatophyta</taxon>
        <taxon>Magnoliopsida</taxon>
        <taxon>Liliopsida</taxon>
        <taxon>Poales</taxon>
        <taxon>Poaceae</taxon>
        <taxon>PACMAD clade</taxon>
        <taxon>Chloridoideae</taxon>
        <taxon>Eragrostideae</taxon>
        <taxon>Eragrostidinae</taxon>
        <taxon>Eragrostis</taxon>
    </lineage>
</organism>
<comment type="caution">
    <text evidence="2">The sequence shown here is derived from an EMBL/GenBank/DDBJ whole genome shotgun (WGS) entry which is preliminary data.</text>
</comment>